<protein>
    <submittedName>
        <fullName evidence="3">Uncharacterized protein</fullName>
    </submittedName>
</protein>
<reference evidence="3" key="2">
    <citation type="submission" date="2015-03" db="UniProtKB">
        <authorList>
            <consortium name="EnsemblPlants"/>
        </authorList>
    </citation>
    <scope>IDENTIFICATION</scope>
</reference>
<keyword evidence="2" id="KW-1133">Transmembrane helix</keyword>
<evidence type="ECO:0000256" key="1">
    <source>
        <dbReference type="SAM" id="MobiDB-lite"/>
    </source>
</evidence>
<dbReference type="EnsemblPlants" id="OBART01G13320.1">
    <property type="protein sequence ID" value="OBART01G13320.1"/>
    <property type="gene ID" value="OBART01G13320"/>
</dbReference>
<keyword evidence="2" id="KW-0812">Transmembrane</keyword>
<dbReference type="PaxDb" id="65489-OBART01G13320.1"/>
<dbReference type="AlphaFoldDB" id="A0A0D3EN47"/>
<proteinExistence type="predicted"/>
<name>A0A0D3EN47_9ORYZ</name>
<evidence type="ECO:0000256" key="2">
    <source>
        <dbReference type="SAM" id="Phobius"/>
    </source>
</evidence>
<dbReference type="Gramene" id="OBART01G13320.1">
    <property type="protein sequence ID" value="OBART01G13320.1"/>
    <property type="gene ID" value="OBART01G13320"/>
</dbReference>
<evidence type="ECO:0000313" key="3">
    <source>
        <dbReference type="EnsemblPlants" id="OBART01G13320.1"/>
    </source>
</evidence>
<feature type="region of interest" description="Disordered" evidence="1">
    <location>
        <begin position="1"/>
        <end position="21"/>
    </location>
</feature>
<reference evidence="3" key="1">
    <citation type="journal article" date="2009" name="Rice">
        <title>De Novo Next Generation Sequencing of Plant Genomes.</title>
        <authorList>
            <person name="Rounsley S."/>
            <person name="Marri P.R."/>
            <person name="Yu Y."/>
            <person name="He R."/>
            <person name="Sisneros N."/>
            <person name="Goicoechea J.L."/>
            <person name="Lee S.J."/>
            <person name="Angelova A."/>
            <person name="Kudrna D."/>
            <person name="Luo M."/>
            <person name="Affourtit J."/>
            <person name="Desany B."/>
            <person name="Knight J."/>
            <person name="Niazi F."/>
            <person name="Egholm M."/>
            <person name="Wing R.A."/>
        </authorList>
    </citation>
    <scope>NUCLEOTIDE SEQUENCE [LARGE SCALE GENOMIC DNA]</scope>
    <source>
        <strain evidence="3">cv. IRGC 105608</strain>
    </source>
</reference>
<dbReference type="Proteomes" id="UP000026960">
    <property type="component" value="Chromosome 1"/>
</dbReference>
<dbReference type="HOGENOM" id="CLU_2853243_0_0_1"/>
<keyword evidence="2" id="KW-0472">Membrane</keyword>
<feature type="compositionally biased region" description="Basic and acidic residues" evidence="1">
    <location>
        <begin position="8"/>
        <end position="17"/>
    </location>
</feature>
<evidence type="ECO:0000313" key="4">
    <source>
        <dbReference type="Proteomes" id="UP000026960"/>
    </source>
</evidence>
<sequence>MEGIPNLGREKNTDQDRSNSNSPWPLIAIGLLLSLLLFLLVYKTLLDAPLMVQFAAVKQKARRLL</sequence>
<accession>A0A0D3EN47</accession>
<feature type="transmembrane region" description="Helical" evidence="2">
    <location>
        <begin position="24"/>
        <end position="42"/>
    </location>
</feature>
<keyword evidence="4" id="KW-1185">Reference proteome</keyword>
<organism evidence="3">
    <name type="scientific">Oryza barthii</name>
    <dbReference type="NCBI Taxonomy" id="65489"/>
    <lineage>
        <taxon>Eukaryota</taxon>
        <taxon>Viridiplantae</taxon>
        <taxon>Streptophyta</taxon>
        <taxon>Embryophyta</taxon>
        <taxon>Tracheophyta</taxon>
        <taxon>Spermatophyta</taxon>
        <taxon>Magnoliopsida</taxon>
        <taxon>Liliopsida</taxon>
        <taxon>Poales</taxon>
        <taxon>Poaceae</taxon>
        <taxon>BOP clade</taxon>
        <taxon>Oryzoideae</taxon>
        <taxon>Oryzeae</taxon>
        <taxon>Oryzinae</taxon>
        <taxon>Oryza</taxon>
    </lineage>
</organism>